<dbReference type="InterPro" id="IPR032677">
    <property type="entry name" value="GTP_cyclohydro_II"/>
</dbReference>
<evidence type="ECO:0000313" key="2">
    <source>
        <dbReference type="EMBL" id="NBN88343.1"/>
    </source>
</evidence>
<feature type="domain" description="GTP cyclohydrolase II" evidence="1">
    <location>
        <begin position="19"/>
        <end position="72"/>
    </location>
</feature>
<protein>
    <submittedName>
        <fullName evidence="2">3,4-dihydroxy-2-butanone-4-phosphate synthase</fullName>
    </submittedName>
</protein>
<dbReference type="Proteomes" id="UP000713222">
    <property type="component" value="Unassembled WGS sequence"/>
</dbReference>
<accession>A0A964UYY3</accession>
<dbReference type="EMBL" id="RGET01000097">
    <property type="protein sequence ID" value="NBN88343.1"/>
    <property type="molecule type" value="Genomic_DNA"/>
</dbReference>
<proteinExistence type="predicted"/>
<name>A0A964UYY3_9PROT</name>
<organism evidence="2 3">
    <name type="scientific">Candidatus Fonsibacter lacus</name>
    <dbReference type="NCBI Taxonomy" id="2576439"/>
    <lineage>
        <taxon>Bacteria</taxon>
        <taxon>Pseudomonadati</taxon>
        <taxon>Pseudomonadota</taxon>
        <taxon>Alphaproteobacteria</taxon>
        <taxon>Candidatus Pelagibacterales</taxon>
        <taxon>Candidatus Pelagibacterales incertae sedis</taxon>
        <taxon>Candidatus Fonsibacter</taxon>
    </lineage>
</organism>
<comment type="caution">
    <text evidence="2">The sequence shown here is derived from an EMBL/GenBank/DDBJ whole genome shotgun (WGS) entry which is preliminary data.</text>
</comment>
<evidence type="ECO:0000313" key="3">
    <source>
        <dbReference type="Proteomes" id="UP000713222"/>
    </source>
</evidence>
<reference evidence="2" key="1">
    <citation type="submission" date="2018-10" db="EMBL/GenBank/DDBJ databases">
        <title>Iterative Subtractive Binning of Freshwater Chronoseries Metagenomes Recovers Nearly Complete Genomes from over Four Hundred Novel Species.</title>
        <authorList>
            <person name="Rodriguez-R L.M."/>
            <person name="Tsementzi D."/>
            <person name="Luo C."/>
            <person name="Konstantinidis K.T."/>
        </authorList>
    </citation>
    <scope>NUCLEOTIDE SEQUENCE</scope>
    <source>
        <strain evidence="2">WB7_6_001</strain>
    </source>
</reference>
<gene>
    <name evidence="2" type="ORF">EBV32_04580</name>
</gene>
<sequence length="76" mass="8899">NYYKKYKNCILIIIRDELIKNNLNNKKESSLRNYGIGAQILRSLNIRKMILISKSKKNIIGLDGFGIKIIKQEFIK</sequence>
<dbReference type="AlphaFoldDB" id="A0A964UYY3"/>
<evidence type="ECO:0000259" key="1">
    <source>
        <dbReference type="Pfam" id="PF00925"/>
    </source>
</evidence>
<dbReference type="Pfam" id="PF00925">
    <property type="entry name" value="GTP_cyclohydro2"/>
    <property type="match status" value="1"/>
</dbReference>
<dbReference type="SUPFAM" id="SSF142695">
    <property type="entry name" value="RibA-like"/>
    <property type="match status" value="1"/>
</dbReference>
<dbReference type="InterPro" id="IPR036144">
    <property type="entry name" value="RibA-like_sf"/>
</dbReference>
<dbReference type="Gene3D" id="3.40.50.10990">
    <property type="entry name" value="GTP cyclohydrolase II"/>
    <property type="match status" value="1"/>
</dbReference>
<feature type="non-terminal residue" evidence="2">
    <location>
        <position position="1"/>
    </location>
</feature>